<feature type="transmembrane region" description="Helical" evidence="6">
    <location>
        <begin position="166"/>
        <end position="187"/>
    </location>
</feature>
<feature type="transmembrane region" description="Helical" evidence="6">
    <location>
        <begin position="330"/>
        <end position="351"/>
    </location>
</feature>
<evidence type="ECO:0000256" key="6">
    <source>
        <dbReference type="SAM" id="Phobius"/>
    </source>
</evidence>
<comment type="subcellular location">
    <subcellularLocation>
        <location evidence="1">Cell membrane</location>
        <topology evidence="1">Multi-pass membrane protein</topology>
    </subcellularLocation>
</comment>
<feature type="transmembrane region" description="Helical" evidence="6">
    <location>
        <begin position="199"/>
        <end position="216"/>
    </location>
</feature>
<feature type="transmembrane region" description="Helical" evidence="6">
    <location>
        <begin position="80"/>
        <end position="99"/>
    </location>
</feature>
<evidence type="ECO:0000256" key="3">
    <source>
        <dbReference type="ARBA" id="ARBA00022692"/>
    </source>
</evidence>
<evidence type="ECO:0000256" key="1">
    <source>
        <dbReference type="ARBA" id="ARBA00004651"/>
    </source>
</evidence>
<evidence type="ECO:0000256" key="5">
    <source>
        <dbReference type="ARBA" id="ARBA00023136"/>
    </source>
</evidence>
<keyword evidence="4 6" id="KW-1133">Transmembrane helix</keyword>
<keyword evidence="9" id="KW-1185">Reference proteome</keyword>
<dbReference type="Gene3D" id="1.20.1720.10">
    <property type="entry name" value="Multidrug resistance protein D"/>
    <property type="match status" value="1"/>
</dbReference>
<dbReference type="EMBL" id="JAAOYM010000001">
    <property type="protein sequence ID" value="NIJ13416.1"/>
    <property type="molecule type" value="Genomic_DNA"/>
</dbReference>
<name>A0A7X5USH5_9PSEU</name>
<dbReference type="GO" id="GO:0005886">
    <property type="term" value="C:plasma membrane"/>
    <property type="evidence" value="ECO:0007669"/>
    <property type="project" value="UniProtKB-SubCell"/>
</dbReference>
<protein>
    <submittedName>
        <fullName evidence="8">MFS family permease</fullName>
    </submittedName>
</protein>
<feature type="transmembrane region" description="Helical" evidence="6">
    <location>
        <begin position="483"/>
        <end position="502"/>
    </location>
</feature>
<comment type="caution">
    <text evidence="8">The sequence shown here is derived from an EMBL/GenBank/DDBJ whole genome shotgun (WGS) entry which is preliminary data.</text>
</comment>
<feature type="transmembrane region" description="Helical" evidence="6">
    <location>
        <begin position="136"/>
        <end position="160"/>
    </location>
</feature>
<evidence type="ECO:0000256" key="2">
    <source>
        <dbReference type="ARBA" id="ARBA00022448"/>
    </source>
</evidence>
<dbReference type="RefSeq" id="WP_167173183.1">
    <property type="nucleotide sequence ID" value="NZ_JAAOYM010000001.1"/>
</dbReference>
<reference evidence="8 9" key="1">
    <citation type="submission" date="2020-03" db="EMBL/GenBank/DDBJ databases">
        <title>Sequencing the genomes of 1000 actinobacteria strains.</title>
        <authorList>
            <person name="Klenk H.-P."/>
        </authorList>
    </citation>
    <scope>NUCLEOTIDE SEQUENCE [LARGE SCALE GENOMIC DNA]</scope>
    <source>
        <strain evidence="8 9">DSM 45685</strain>
    </source>
</reference>
<accession>A0A7X5USH5</accession>
<dbReference type="AlphaFoldDB" id="A0A7X5USH5"/>
<feature type="transmembrane region" description="Helical" evidence="6">
    <location>
        <begin position="12"/>
        <end position="37"/>
    </location>
</feature>
<dbReference type="CDD" id="cd17321">
    <property type="entry name" value="MFS_MMR_MDR_like"/>
    <property type="match status" value="1"/>
</dbReference>
<evidence type="ECO:0000259" key="7">
    <source>
        <dbReference type="PROSITE" id="PS50850"/>
    </source>
</evidence>
<dbReference type="InterPro" id="IPR036259">
    <property type="entry name" value="MFS_trans_sf"/>
</dbReference>
<dbReference type="GO" id="GO:0022857">
    <property type="term" value="F:transmembrane transporter activity"/>
    <property type="evidence" value="ECO:0007669"/>
    <property type="project" value="InterPro"/>
</dbReference>
<feature type="domain" description="Major facilitator superfamily (MFS) profile" evidence="7">
    <location>
        <begin position="14"/>
        <end position="506"/>
    </location>
</feature>
<keyword evidence="2" id="KW-0813">Transport</keyword>
<keyword evidence="5 6" id="KW-0472">Membrane</keyword>
<dbReference type="PANTHER" id="PTHR42718:SF9">
    <property type="entry name" value="MAJOR FACILITATOR SUPERFAMILY MULTIDRUG TRANSPORTER MFSC"/>
    <property type="match status" value="1"/>
</dbReference>
<dbReference type="Pfam" id="PF07690">
    <property type="entry name" value="MFS_1"/>
    <property type="match status" value="1"/>
</dbReference>
<dbReference type="InterPro" id="IPR020846">
    <property type="entry name" value="MFS_dom"/>
</dbReference>
<keyword evidence="3 6" id="KW-0812">Transmembrane</keyword>
<feature type="transmembrane region" description="Helical" evidence="6">
    <location>
        <begin position="105"/>
        <end position="124"/>
    </location>
</feature>
<evidence type="ECO:0000313" key="9">
    <source>
        <dbReference type="Proteomes" id="UP000545493"/>
    </source>
</evidence>
<evidence type="ECO:0000313" key="8">
    <source>
        <dbReference type="EMBL" id="NIJ13416.1"/>
    </source>
</evidence>
<sequence length="542" mass="57582">MALLGRMTRRQQAIMAASVISNGMMFATLSSVSVALPEIQREFDVSRSAINWVIAGALLPLASLVLVGGRLGDLFGRRRMFLISVTGFGLASALCGLAPGETLLVAGRVGQGLMIAIGAPLALANVTEAFEEEEKGWAIGVLSAGITLATLSAPLGMALVVQLASWRWLFLPIAPVCALLVLLTWRYMSETRVPQGKSLDLRGLVLLAAGLTMLAVGSEQAGYWGFDWRTFTLVSAGVATLVAFGLAERRAKAPLLRVELLRKRGVTGSVVCLAAMQWAAIGFSVYLMLYAQQVLELEPLAAGLLLLASGLGPPLFSSLAGWLTDRGMAAWLVVGGLAVAALALIFTASGVQRYQDVLLIPLFFVFGTAAAFVYTPSSASTMIAAPEAEEGVVAGLTMQARQIGSVVGITATSAVLVAVEWRMRDALLLGPDAYFSAEQRHALDGLLSDSETGNRLLNSLPPGQRPNVVEAAKEAYVTGLETALLVNAGLLALVAMLGFVLLRPVWRRIEPPALEDLELPLRLRVSELRPPRYRPASQPPSW</sequence>
<dbReference type="Gene3D" id="1.20.1250.20">
    <property type="entry name" value="MFS general substrate transporter like domains"/>
    <property type="match status" value="1"/>
</dbReference>
<dbReference type="SUPFAM" id="SSF103473">
    <property type="entry name" value="MFS general substrate transporter"/>
    <property type="match status" value="1"/>
</dbReference>
<feature type="transmembrane region" description="Helical" evidence="6">
    <location>
        <begin position="49"/>
        <end position="68"/>
    </location>
</feature>
<proteinExistence type="predicted"/>
<feature type="transmembrane region" description="Helical" evidence="6">
    <location>
        <begin position="301"/>
        <end position="323"/>
    </location>
</feature>
<dbReference type="InterPro" id="IPR011701">
    <property type="entry name" value="MFS"/>
</dbReference>
<organism evidence="8 9">
    <name type="scientific">Saccharomonospora amisosensis</name>
    <dbReference type="NCBI Taxonomy" id="1128677"/>
    <lineage>
        <taxon>Bacteria</taxon>
        <taxon>Bacillati</taxon>
        <taxon>Actinomycetota</taxon>
        <taxon>Actinomycetes</taxon>
        <taxon>Pseudonocardiales</taxon>
        <taxon>Pseudonocardiaceae</taxon>
        <taxon>Saccharomonospora</taxon>
    </lineage>
</organism>
<dbReference type="Proteomes" id="UP000545493">
    <property type="component" value="Unassembled WGS sequence"/>
</dbReference>
<dbReference type="PROSITE" id="PS50850">
    <property type="entry name" value="MFS"/>
    <property type="match status" value="1"/>
</dbReference>
<gene>
    <name evidence="8" type="ORF">FHU38_003760</name>
</gene>
<feature type="transmembrane region" description="Helical" evidence="6">
    <location>
        <begin position="228"/>
        <end position="247"/>
    </location>
</feature>
<dbReference type="PANTHER" id="PTHR42718">
    <property type="entry name" value="MAJOR FACILITATOR SUPERFAMILY MULTIDRUG TRANSPORTER MFSC"/>
    <property type="match status" value="1"/>
</dbReference>
<evidence type="ECO:0000256" key="4">
    <source>
        <dbReference type="ARBA" id="ARBA00022989"/>
    </source>
</evidence>
<feature type="transmembrane region" description="Helical" evidence="6">
    <location>
        <begin position="357"/>
        <end position="374"/>
    </location>
</feature>
<feature type="transmembrane region" description="Helical" evidence="6">
    <location>
        <begin position="268"/>
        <end position="289"/>
    </location>
</feature>